<keyword evidence="4" id="KW-1185">Reference proteome</keyword>
<feature type="signal peptide" evidence="2">
    <location>
        <begin position="1"/>
        <end position="26"/>
    </location>
</feature>
<dbReference type="GO" id="GO:0001755">
    <property type="term" value="P:neural crest cell migration"/>
    <property type="evidence" value="ECO:0007669"/>
    <property type="project" value="Ensembl"/>
</dbReference>
<sequence length="223" mass="24911">MGMEVCKTRAAPLALLGLCFAAAVKSVPLADAGPHVYYGWGDPIRFRHLYTASRHGLFSYFLRIHGDGRVDGAAAQSRHSLLEIRAVALRTVAIKGVHSSRYLCMEEEGRLHGLLIYTTENCSFEEEIRPDGYNIYKSKKYGILVSLSNARQRQQYKGKDFLPLSHFLPMMNTVPVETTDFGEYSDTRQNLESGIFHQPVETDSMDPFGITSEVSLVQSPSFG</sequence>
<dbReference type="InterPro" id="IPR002209">
    <property type="entry name" value="Fibroblast_GF_fam"/>
</dbReference>
<dbReference type="GO" id="GO:0046326">
    <property type="term" value="P:positive regulation of D-glucose import"/>
    <property type="evidence" value="ECO:0007669"/>
    <property type="project" value="Ensembl"/>
</dbReference>
<reference evidence="3" key="2">
    <citation type="submission" date="2025-09" db="UniProtKB">
        <authorList>
            <consortium name="Ensembl"/>
        </authorList>
    </citation>
    <scope>IDENTIFICATION</scope>
</reference>
<dbReference type="GO" id="GO:0008083">
    <property type="term" value="F:growth factor activity"/>
    <property type="evidence" value="ECO:0007669"/>
    <property type="project" value="InterPro"/>
</dbReference>
<evidence type="ECO:0000313" key="4">
    <source>
        <dbReference type="Proteomes" id="UP000472273"/>
    </source>
</evidence>
<keyword evidence="2" id="KW-0732">Signal</keyword>
<dbReference type="GO" id="GO:0010629">
    <property type="term" value="P:negative regulation of gene expression"/>
    <property type="evidence" value="ECO:0007669"/>
    <property type="project" value="Ensembl"/>
</dbReference>
<dbReference type="OrthoDB" id="9937370at2759"/>
<dbReference type="Pfam" id="PF00167">
    <property type="entry name" value="FGF"/>
    <property type="match status" value="1"/>
</dbReference>
<dbReference type="GeneID" id="113438920"/>
<dbReference type="InterPro" id="IPR008996">
    <property type="entry name" value="IL1/FGF"/>
</dbReference>
<dbReference type="GO" id="GO:0007507">
    <property type="term" value="P:heart development"/>
    <property type="evidence" value="ECO:0007669"/>
    <property type="project" value="Ensembl"/>
</dbReference>
<reference evidence="3" key="1">
    <citation type="submission" date="2025-08" db="UniProtKB">
        <authorList>
            <consortium name="Ensembl"/>
        </authorList>
    </citation>
    <scope>IDENTIFICATION</scope>
</reference>
<gene>
    <name evidence="3" type="primary">FGF19</name>
</gene>
<dbReference type="PRINTS" id="PR00263">
    <property type="entry name" value="HBGFFGF"/>
</dbReference>
<dbReference type="GO" id="GO:0070374">
    <property type="term" value="P:positive regulation of ERK1 and ERK2 cascade"/>
    <property type="evidence" value="ECO:0007669"/>
    <property type="project" value="Ensembl"/>
</dbReference>
<dbReference type="GO" id="GO:0070858">
    <property type="term" value="P:negative regulation of bile acid biosynthetic process"/>
    <property type="evidence" value="ECO:0007669"/>
    <property type="project" value="Ensembl"/>
</dbReference>
<dbReference type="GO" id="GO:0046330">
    <property type="term" value="P:positive regulation of JNK cascade"/>
    <property type="evidence" value="ECO:0007669"/>
    <property type="project" value="Ensembl"/>
</dbReference>
<organism evidence="3 4">
    <name type="scientific">Pseudonaja textilis</name>
    <name type="common">Eastern brown snake</name>
    <dbReference type="NCBI Taxonomy" id="8673"/>
    <lineage>
        <taxon>Eukaryota</taxon>
        <taxon>Metazoa</taxon>
        <taxon>Chordata</taxon>
        <taxon>Craniata</taxon>
        <taxon>Vertebrata</taxon>
        <taxon>Euteleostomi</taxon>
        <taxon>Lepidosauria</taxon>
        <taxon>Squamata</taxon>
        <taxon>Bifurcata</taxon>
        <taxon>Unidentata</taxon>
        <taxon>Episquamata</taxon>
        <taxon>Toxicofera</taxon>
        <taxon>Serpentes</taxon>
        <taxon>Colubroidea</taxon>
        <taxon>Elapidae</taxon>
        <taxon>Hydrophiinae</taxon>
        <taxon>Pseudonaja</taxon>
    </lineage>
</organism>
<dbReference type="PIRSF" id="PIRSF037961">
    <property type="entry name" value="FGF-19_FGF-21"/>
    <property type="match status" value="1"/>
</dbReference>
<proteinExistence type="inferred from homology"/>
<dbReference type="Proteomes" id="UP000472273">
    <property type="component" value="Unplaced"/>
</dbReference>
<dbReference type="GeneTree" id="ENSGT00940000160601"/>
<dbReference type="InterPro" id="IPR035444">
    <property type="entry name" value="FGF15/19/21"/>
</dbReference>
<dbReference type="GO" id="GO:0008543">
    <property type="term" value="P:fibroblast growth factor receptor signaling pathway"/>
    <property type="evidence" value="ECO:0007669"/>
    <property type="project" value="Ensembl"/>
</dbReference>
<dbReference type="CTD" id="9965"/>
<accession>A0A670Y603</accession>
<name>A0A670Y603_PSETE</name>
<dbReference type="Gene3D" id="2.80.10.50">
    <property type="match status" value="1"/>
</dbReference>
<feature type="chain" id="PRO_5025709317" description="Fibroblast growth factor" evidence="2">
    <location>
        <begin position="27"/>
        <end position="223"/>
    </location>
</feature>
<protein>
    <recommendedName>
        <fullName evidence="2">Fibroblast growth factor</fullName>
        <shortName evidence="2">FGF</shortName>
    </recommendedName>
</protein>
<evidence type="ECO:0000256" key="2">
    <source>
        <dbReference type="RuleBase" id="RU049442"/>
    </source>
</evidence>
<evidence type="ECO:0000313" key="3">
    <source>
        <dbReference type="Ensembl" id="ENSPTXP00000006448.1"/>
    </source>
</evidence>
<dbReference type="SMART" id="SM00442">
    <property type="entry name" value="FGF"/>
    <property type="match status" value="1"/>
</dbReference>
<dbReference type="RefSeq" id="XP_026560344.1">
    <property type="nucleotide sequence ID" value="XM_026704559.1"/>
</dbReference>
<dbReference type="OMA" id="GPHVYYG"/>
<dbReference type="PRINTS" id="PR00262">
    <property type="entry name" value="IL1HBGF"/>
</dbReference>
<dbReference type="SUPFAM" id="SSF50353">
    <property type="entry name" value="Cytokine"/>
    <property type="match status" value="1"/>
</dbReference>
<dbReference type="GO" id="GO:0009617">
    <property type="term" value="P:response to bacterium"/>
    <property type="evidence" value="ECO:0007669"/>
    <property type="project" value="Ensembl"/>
</dbReference>
<dbReference type="PANTHER" id="PTHR11486">
    <property type="entry name" value="FIBROBLAST GROWTH FACTOR"/>
    <property type="match status" value="1"/>
</dbReference>
<dbReference type="CDD" id="cd23331">
    <property type="entry name" value="beta-trefoil_FGF19"/>
    <property type="match status" value="1"/>
</dbReference>
<evidence type="ECO:0000256" key="1">
    <source>
        <dbReference type="ARBA" id="ARBA00007936"/>
    </source>
</evidence>
<dbReference type="GO" id="GO:0005104">
    <property type="term" value="F:fibroblast growth factor receptor binding"/>
    <property type="evidence" value="ECO:0007669"/>
    <property type="project" value="Ensembl"/>
</dbReference>
<dbReference type="KEGG" id="ptex:113438920"/>
<comment type="similarity">
    <text evidence="1 2">Belongs to the heparin-binding growth factors family.</text>
</comment>
<dbReference type="GO" id="GO:0008284">
    <property type="term" value="P:positive regulation of cell population proliferation"/>
    <property type="evidence" value="ECO:0007669"/>
    <property type="project" value="Ensembl"/>
</dbReference>
<dbReference type="GO" id="GO:0005576">
    <property type="term" value="C:extracellular region"/>
    <property type="evidence" value="ECO:0007669"/>
    <property type="project" value="InterPro"/>
</dbReference>
<dbReference type="Ensembl" id="ENSPTXT00000006667.1">
    <property type="protein sequence ID" value="ENSPTXP00000006448.1"/>
    <property type="gene ID" value="ENSPTXG00000004714.1"/>
</dbReference>
<dbReference type="AlphaFoldDB" id="A0A670Y603"/>
<dbReference type="PROSITE" id="PS00247">
    <property type="entry name" value="HBGF_FGF"/>
    <property type="match status" value="1"/>
</dbReference>